<proteinExistence type="predicted"/>
<dbReference type="InterPro" id="IPR051616">
    <property type="entry name" value="Cul2-RING_E3_ligase_SR"/>
</dbReference>
<dbReference type="PRINTS" id="PR01415">
    <property type="entry name" value="ANKYRIN"/>
</dbReference>
<dbReference type="PROSITE" id="PS50297">
    <property type="entry name" value="ANK_REP_REGION"/>
    <property type="match status" value="6"/>
</dbReference>
<accession>A0A381TJC9</accession>
<dbReference type="AlphaFoldDB" id="A0A381TJC9"/>
<dbReference type="EMBL" id="UINC01004614">
    <property type="protein sequence ID" value="SVA15638.1"/>
    <property type="molecule type" value="Genomic_DNA"/>
</dbReference>
<name>A0A381TJC9_9ZZZZ</name>
<evidence type="ECO:0000313" key="1">
    <source>
        <dbReference type="EMBL" id="SVA15638.1"/>
    </source>
</evidence>
<organism evidence="1">
    <name type="scientific">marine metagenome</name>
    <dbReference type="NCBI Taxonomy" id="408172"/>
    <lineage>
        <taxon>unclassified sequences</taxon>
        <taxon>metagenomes</taxon>
        <taxon>ecological metagenomes</taxon>
    </lineage>
</organism>
<gene>
    <name evidence="1" type="ORF">METZ01_LOCUS68492</name>
</gene>
<dbReference type="Pfam" id="PF12796">
    <property type="entry name" value="Ank_2"/>
    <property type="match status" value="3"/>
</dbReference>
<sequence length="460" mass="49100">MRKDSRTIVLRFGRNKIFPLLLALSLLGATEADLTTALSHIESNFDPAPLIEAAKSQDWHKLRALLEQGEQATVTSADGATALHWASYWDNIETAELLINSGANPNAMNDLGATALWNASLNGSEEMVEMLLRNRADPTISLVSGESPVMTAGRTGNAKVVELLLMAGADPNATGARGQTALMWAAAQHHSAAVSVLLEHGADIHARSETWNQVMAIPPHSDPENQQNVPHGNNTALMFAAREGDVASAKLLVAAGARVNDFNARGTSAIVLAAHSGYKDLVEFLLDVSADPDAAGAGFSALHLAIMRRDDGMARSLLEHGADPNAQVTNWTALRRASNDWHFHPALVGATPFWLAARFIQPATMRLLVNHGADPLFVHNTDYIGAVGTFGAVRRTEKTTALMAAVGMGGPRRMRAFIDPSPSEVEALTLEAVKLAVELGIDTKAVDQEGRTAADAARYE</sequence>
<dbReference type="PANTHER" id="PTHR46224:SF6">
    <property type="entry name" value="ANKYRIN REPEAT FAMILY PROTEIN"/>
    <property type="match status" value="1"/>
</dbReference>
<dbReference type="PANTHER" id="PTHR46224">
    <property type="entry name" value="ANKYRIN REPEAT FAMILY PROTEIN"/>
    <property type="match status" value="1"/>
</dbReference>
<dbReference type="PROSITE" id="PS50088">
    <property type="entry name" value="ANK_REPEAT"/>
    <property type="match status" value="6"/>
</dbReference>
<reference evidence="1" key="1">
    <citation type="submission" date="2018-05" db="EMBL/GenBank/DDBJ databases">
        <authorList>
            <person name="Lanie J.A."/>
            <person name="Ng W.-L."/>
            <person name="Kazmierczak K.M."/>
            <person name="Andrzejewski T.M."/>
            <person name="Davidsen T.M."/>
            <person name="Wayne K.J."/>
            <person name="Tettelin H."/>
            <person name="Glass J.I."/>
            <person name="Rusch D."/>
            <person name="Podicherti R."/>
            <person name="Tsui H.-C.T."/>
            <person name="Winkler M.E."/>
        </authorList>
    </citation>
    <scope>NUCLEOTIDE SEQUENCE</scope>
</reference>
<dbReference type="Gene3D" id="1.25.40.20">
    <property type="entry name" value="Ankyrin repeat-containing domain"/>
    <property type="match status" value="4"/>
</dbReference>
<protein>
    <submittedName>
        <fullName evidence="1">Uncharacterized protein</fullName>
    </submittedName>
</protein>
<dbReference type="SUPFAM" id="SSF48403">
    <property type="entry name" value="Ankyrin repeat"/>
    <property type="match status" value="1"/>
</dbReference>
<feature type="non-terminal residue" evidence="1">
    <location>
        <position position="460"/>
    </location>
</feature>
<dbReference type="SMART" id="SM00248">
    <property type="entry name" value="ANK"/>
    <property type="match status" value="9"/>
</dbReference>
<dbReference type="InterPro" id="IPR036770">
    <property type="entry name" value="Ankyrin_rpt-contain_sf"/>
</dbReference>
<dbReference type="InterPro" id="IPR002110">
    <property type="entry name" value="Ankyrin_rpt"/>
</dbReference>